<evidence type="ECO:0000259" key="16">
    <source>
        <dbReference type="PROSITE" id="PS50885"/>
    </source>
</evidence>
<feature type="domain" description="HAMP" evidence="16">
    <location>
        <begin position="206"/>
        <end position="258"/>
    </location>
</feature>
<dbReference type="AlphaFoldDB" id="A0A413FAX5"/>
<dbReference type="PANTHER" id="PTHR45528:SF1">
    <property type="entry name" value="SENSOR HISTIDINE KINASE CPXA"/>
    <property type="match status" value="1"/>
</dbReference>
<dbReference type="CDD" id="cd06225">
    <property type="entry name" value="HAMP"/>
    <property type="match status" value="1"/>
</dbReference>
<sequence>MKLKTRLAVAFLTITIVPILLFYVAVVGLSSYQTQSFRKEYGLTEQVDLFSGNSLQIFNRLTKRYQEEIRQTLKDNPGLYEDGAYLNNLNEELKSHYAYLIVLKGGEVSFCGSNDMQMDPALYDKLPDFDAMKGDLEGGIYLDGENQHLIKQMDFTFPDGTPGSVFIVSNVGDLVPEVKSMIREMLFLGIVILVVAGITLTVWVYRSILSPLNKLQEATKQIKAGNLDFTLDVDADDEIGELCNDFEEMRMRLRENAEEKVQYDKESKELISNISHDLKTPITAIKGYVEGIQDGVASSPERLDKYIRTIYNKANDMDRLIDELTFYSKIDTNKIPYTFTKINVAQYFKDCIEEVGLDMEARGIELGYFNYVDEDVVVIADAEQMKRVINNIISNSIKYLDKKKGIINIRIKDVGDFIQVEIEDNGKGIAAKDLPNIFDRFYRTDSSRNSSQGGSGIGLSIVRKIIEDHGGRIWATSKEGIGTEIHFVLRKYQEVIAG</sequence>
<dbReference type="SUPFAM" id="SSF158472">
    <property type="entry name" value="HAMP domain-like"/>
    <property type="match status" value="1"/>
</dbReference>
<dbReference type="RefSeq" id="WP_007708799.1">
    <property type="nucleotide sequence ID" value="NZ_BAABXR010000001.1"/>
</dbReference>
<evidence type="ECO:0000259" key="15">
    <source>
        <dbReference type="PROSITE" id="PS50109"/>
    </source>
</evidence>
<evidence type="ECO:0000256" key="3">
    <source>
        <dbReference type="ARBA" id="ARBA00012438"/>
    </source>
</evidence>
<dbReference type="InterPro" id="IPR003661">
    <property type="entry name" value="HisK_dim/P_dom"/>
</dbReference>
<dbReference type="InterPro" id="IPR036097">
    <property type="entry name" value="HisK_dim/P_sf"/>
</dbReference>
<accession>A0A413FAX5</accession>
<keyword evidence="12" id="KW-0902">Two-component regulatory system</keyword>
<keyword evidence="8" id="KW-0547">Nucleotide-binding</keyword>
<evidence type="ECO:0000256" key="14">
    <source>
        <dbReference type="SAM" id="Phobius"/>
    </source>
</evidence>
<dbReference type="OrthoDB" id="335833at2"/>
<dbReference type="Gene3D" id="1.10.287.130">
    <property type="match status" value="1"/>
</dbReference>
<dbReference type="EMBL" id="QSBM01000017">
    <property type="protein sequence ID" value="RGX26057.1"/>
    <property type="molecule type" value="Genomic_DNA"/>
</dbReference>
<feature type="domain" description="Histidine kinase" evidence="15">
    <location>
        <begin position="273"/>
        <end position="493"/>
    </location>
</feature>
<evidence type="ECO:0000256" key="11">
    <source>
        <dbReference type="ARBA" id="ARBA00022989"/>
    </source>
</evidence>
<comment type="caution">
    <text evidence="17">The sequence shown here is derived from an EMBL/GenBank/DDBJ whole genome shotgun (WGS) entry which is preliminary data.</text>
</comment>
<dbReference type="PROSITE" id="PS50109">
    <property type="entry name" value="HIS_KIN"/>
    <property type="match status" value="1"/>
</dbReference>
<keyword evidence="13 14" id="KW-0472">Membrane</keyword>
<keyword evidence="7 14" id="KW-0812">Transmembrane</keyword>
<organism evidence="17 18">
    <name type="scientific">Enterocloster asparagiformis</name>
    <dbReference type="NCBI Taxonomy" id="333367"/>
    <lineage>
        <taxon>Bacteria</taxon>
        <taxon>Bacillati</taxon>
        <taxon>Bacillota</taxon>
        <taxon>Clostridia</taxon>
        <taxon>Lachnospirales</taxon>
        <taxon>Lachnospiraceae</taxon>
        <taxon>Enterocloster</taxon>
    </lineage>
</organism>
<dbReference type="InterPro" id="IPR005467">
    <property type="entry name" value="His_kinase_dom"/>
</dbReference>
<evidence type="ECO:0000256" key="13">
    <source>
        <dbReference type="ARBA" id="ARBA00023136"/>
    </source>
</evidence>
<evidence type="ECO:0000256" key="7">
    <source>
        <dbReference type="ARBA" id="ARBA00022692"/>
    </source>
</evidence>
<name>A0A413FAX5_9FIRM</name>
<evidence type="ECO:0000313" key="18">
    <source>
        <dbReference type="Proteomes" id="UP000283880"/>
    </source>
</evidence>
<dbReference type="SUPFAM" id="SSF55874">
    <property type="entry name" value="ATPase domain of HSP90 chaperone/DNA topoisomerase II/histidine kinase"/>
    <property type="match status" value="1"/>
</dbReference>
<dbReference type="PANTHER" id="PTHR45528">
    <property type="entry name" value="SENSOR HISTIDINE KINASE CPXA"/>
    <property type="match status" value="1"/>
</dbReference>
<reference evidence="17 18" key="1">
    <citation type="submission" date="2018-08" db="EMBL/GenBank/DDBJ databases">
        <title>A genome reference for cultivated species of the human gut microbiota.</title>
        <authorList>
            <person name="Zou Y."/>
            <person name="Xue W."/>
            <person name="Luo G."/>
        </authorList>
    </citation>
    <scope>NUCLEOTIDE SEQUENCE [LARGE SCALE GENOMIC DNA]</scope>
    <source>
        <strain evidence="17 18">AF04-15</strain>
    </source>
</reference>
<feature type="transmembrane region" description="Helical" evidence="14">
    <location>
        <begin position="6"/>
        <end position="29"/>
    </location>
</feature>
<dbReference type="Pfam" id="PF00672">
    <property type="entry name" value="HAMP"/>
    <property type="match status" value="1"/>
</dbReference>
<dbReference type="InterPro" id="IPR036890">
    <property type="entry name" value="HATPase_C_sf"/>
</dbReference>
<dbReference type="SUPFAM" id="SSF47384">
    <property type="entry name" value="Homodimeric domain of signal transducing histidine kinase"/>
    <property type="match status" value="1"/>
</dbReference>
<comment type="catalytic activity">
    <reaction evidence="1">
        <text>ATP + protein L-histidine = ADP + protein N-phospho-L-histidine.</text>
        <dbReference type="EC" id="2.7.13.3"/>
    </reaction>
</comment>
<dbReference type="Proteomes" id="UP000283880">
    <property type="component" value="Unassembled WGS sequence"/>
</dbReference>
<dbReference type="InterPro" id="IPR050398">
    <property type="entry name" value="HssS/ArlS-like"/>
</dbReference>
<evidence type="ECO:0000256" key="4">
    <source>
        <dbReference type="ARBA" id="ARBA00022475"/>
    </source>
</evidence>
<dbReference type="SMART" id="SM00388">
    <property type="entry name" value="HisKA"/>
    <property type="match status" value="1"/>
</dbReference>
<dbReference type="GO" id="GO:0005886">
    <property type="term" value="C:plasma membrane"/>
    <property type="evidence" value="ECO:0007669"/>
    <property type="project" value="UniProtKB-SubCell"/>
</dbReference>
<dbReference type="SMART" id="SM00387">
    <property type="entry name" value="HATPase_c"/>
    <property type="match status" value="1"/>
</dbReference>
<dbReference type="EC" id="2.7.13.3" evidence="3"/>
<dbReference type="PROSITE" id="PS50885">
    <property type="entry name" value="HAMP"/>
    <property type="match status" value="1"/>
</dbReference>
<feature type="transmembrane region" description="Helical" evidence="14">
    <location>
        <begin position="186"/>
        <end position="205"/>
    </location>
</feature>
<proteinExistence type="predicted"/>
<dbReference type="Gene3D" id="6.10.340.10">
    <property type="match status" value="1"/>
</dbReference>
<evidence type="ECO:0000256" key="12">
    <source>
        <dbReference type="ARBA" id="ARBA00023012"/>
    </source>
</evidence>
<dbReference type="CDD" id="cd00075">
    <property type="entry name" value="HATPase"/>
    <property type="match status" value="1"/>
</dbReference>
<evidence type="ECO:0000256" key="8">
    <source>
        <dbReference type="ARBA" id="ARBA00022741"/>
    </source>
</evidence>
<keyword evidence="10" id="KW-0067">ATP-binding</keyword>
<dbReference type="GO" id="GO:0000155">
    <property type="term" value="F:phosphorelay sensor kinase activity"/>
    <property type="evidence" value="ECO:0007669"/>
    <property type="project" value="InterPro"/>
</dbReference>
<keyword evidence="11 14" id="KW-1133">Transmembrane helix</keyword>
<dbReference type="SMART" id="SM00304">
    <property type="entry name" value="HAMP"/>
    <property type="match status" value="1"/>
</dbReference>
<dbReference type="PRINTS" id="PR00344">
    <property type="entry name" value="BCTRLSENSOR"/>
</dbReference>
<protein>
    <recommendedName>
        <fullName evidence="3">histidine kinase</fullName>
        <ecNumber evidence="3">2.7.13.3</ecNumber>
    </recommendedName>
</protein>
<evidence type="ECO:0000256" key="2">
    <source>
        <dbReference type="ARBA" id="ARBA00004651"/>
    </source>
</evidence>
<keyword evidence="6" id="KW-0808">Transferase</keyword>
<evidence type="ECO:0000256" key="6">
    <source>
        <dbReference type="ARBA" id="ARBA00022679"/>
    </source>
</evidence>
<dbReference type="CDD" id="cd00082">
    <property type="entry name" value="HisKA"/>
    <property type="match status" value="1"/>
</dbReference>
<evidence type="ECO:0000256" key="1">
    <source>
        <dbReference type="ARBA" id="ARBA00000085"/>
    </source>
</evidence>
<gene>
    <name evidence="17" type="ORF">DWV29_20320</name>
</gene>
<comment type="subcellular location">
    <subcellularLocation>
        <location evidence="2">Cell membrane</location>
        <topology evidence="2">Multi-pass membrane protein</topology>
    </subcellularLocation>
</comment>
<dbReference type="InterPro" id="IPR004358">
    <property type="entry name" value="Sig_transdc_His_kin-like_C"/>
</dbReference>
<evidence type="ECO:0000256" key="5">
    <source>
        <dbReference type="ARBA" id="ARBA00022553"/>
    </source>
</evidence>
<evidence type="ECO:0000256" key="10">
    <source>
        <dbReference type="ARBA" id="ARBA00022840"/>
    </source>
</evidence>
<dbReference type="Pfam" id="PF00512">
    <property type="entry name" value="HisKA"/>
    <property type="match status" value="1"/>
</dbReference>
<dbReference type="Gene3D" id="3.30.565.10">
    <property type="entry name" value="Histidine kinase-like ATPase, C-terminal domain"/>
    <property type="match status" value="1"/>
</dbReference>
<evidence type="ECO:0000313" key="17">
    <source>
        <dbReference type="EMBL" id="RGX26057.1"/>
    </source>
</evidence>
<keyword evidence="4" id="KW-1003">Cell membrane</keyword>
<dbReference type="InterPro" id="IPR003660">
    <property type="entry name" value="HAMP_dom"/>
</dbReference>
<dbReference type="InterPro" id="IPR003594">
    <property type="entry name" value="HATPase_dom"/>
</dbReference>
<dbReference type="FunFam" id="1.10.287.130:FF:000001">
    <property type="entry name" value="Two-component sensor histidine kinase"/>
    <property type="match status" value="1"/>
</dbReference>
<dbReference type="Pfam" id="PF02518">
    <property type="entry name" value="HATPase_c"/>
    <property type="match status" value="1"/>
</dbReference>
<keyword evidence="9 17" id="KW-0418">Kinase</keyword>
<dbReference type="GO" id="GO:0005524">
    <property type="term" value="F:ATP binding"/>
    <property type="evidence" value="ECO:0007669"/>
    <property type="project" value="UniProtKB-KW"/>
</dbReference>
<evidence type="ECO:0000256" key="9">
    <source>
        <dbReference type="ARBA" id="ARBA00022777"/>
    </source>
</evidence>
<keyword evidence="5" id="KW-0597">Phosphoprotein</keyword>
<dbReference type="FunFam" id="3.30.565.10:FF:000006">
    <property type="entry name" value="Sensor histidine kinase WalK"/>
    <property type="match status" value="1"/>
</dbReference>